<gene>
    <name evidence="1" type="ORF">DFH08DRAFT_810299</name>
</gene>
<keyword evidence="2" id="KW-1185">Reference proteome</keyword>
<name>A0AAD7EPX4_9AGAR</name>
<sequence length="126" mass="14244">MHITLDSAFERLKLEEDPSFYPKRGFEHTRGSETEDAFVQVDKFSGNIHKKKHRGWFWAMSAFEDTRRTSASLTRTGSTKMVFVAAHRGLADGSFRKVEVTTGVCKAFDLAEESAVVYISDSSDEE</sequence>
<accession>A0AAD7EPX4</accession>
<comment type="caution">
    <text evidence="1">The sequence shown here is derived from an EMBL/GenBank/DDBJ whole genome shotgun (WGS) entry which is preliminary data.</text>
</comment>
<dbReference type="AlphaFoldDB" id="A0AAD7EPX4"/>
<reference evidence="1" key="1">
    <citation type="submission" date="2023-03" db="EMBL/GenBank/DDBJ databases">
        <title>Massive genome expansion in bonnet fungi (Mycena s.s.) driven by repeated elements and novel gene families across ecological guilds.</title>
        <authorList>
            <consortium name="Lawrence Berkeley National Laboratory"/>
            <person name="Harder C.B."/>
            <person name="Miyauchi S."/>
            <person name="Viragh M."/>
            <person name="Kuo A."/>
            <person name="Thoen E."/>
            <person name="Andreopoulos B."/>
            <person name="Lu D."/>
            <person name="Skrede I."/>
            <person name="Drula E."/>
            <person name="Henrissat B."/>
            <person name="Morin E."/>
            <person name="Kohler A."/>
            <person name="Barry K."/>
            <person name="LaButti K."/>
            <person name="Morin E."/>
            <person name="Salamov A."/>
            <person name="Lipzen A."/>
            <person name="Mereny Z."/>
            <person name="Hegedus B."/>
            <person name="Baldrian P."/>
            <person name="Stursova M."/>
            <person name="Weitz H."/>
            <person name="Taylor A."/>
            <person name="Grigoriev I.V."/>
            <person name="Nagy L.G."/>
            <person name="Martin F."/>
            <person name="Kauserud H."/>
        </authorList>
    </citation>
    <scope>NUCLEOTIDE SEQUENCE</scope>
    <source>
        <strain evidence="1">CBHHK002</strain>
    </source>
</reference>
<organism evidence="1 2">
    <name type="scientific">Mycena albidolilacea</name>
    <dbReference type="NCBI Taxonomy" id="1033008"/>
    <lineage>
        <taxon>Eukaryota</taxon>
        <taxon>Fungi</taxon>
        <taxon>Dikarya</taxon>
        <taxon>Basidiomycota</taxon>
        <taxon>Agaricomycotina</taxon>
        <taxon>Agaricomycetes</taxon>
        <taxon>Agaricomycetidae</taxon>
        <taxon>Agaricales</taxon>
        <taxon>Marasmiineae</taxon>
        <taxon>Mycenaceae</taxon>
        <taxon>Mycena</taxon>
    </lineage>
</organism>
<dbReference type="EMBL" id="JARIHO010000022">
    <property type="protein sequence ID" value="KAJ7343747.1"/>
    <property type="molecule type" value="Genomic_DNA"/>
</dbReference>
<dbReference type="Proteomes" id="UP001218218">
    <property type="component" value="Unassembled WGS sequence"/>
</dbReference>
<protein>
    <submittedName>
        <fullName evidence="1">Uncharacterized protein</fullName>
    </submittedName>
</protein>
<evidence type="ECO:0000313" key="2">
    <source>
        <dbReference type="Proteomes" id="UP001218218"/>
    </source>
</evidence>
<evidence type="ECO:0000313" key="1">
    <source>
        <dbReference type="EMBL" id="KAJ7343747.1"/>
    </source>
</evidence>
<proteinExistence type="predicted"/>